<evidence type="ECO:0000313" key="4">
    <source>
        <dbReference type="Proteomes" id="UP001497457"/>
    </source>
</evidence>
<accession>A0ABC9GXY1</accession>
<dbReference type="InterPro" id="IPR008528">
    <property type="entry name" value="unc-13_homologue"/>
</dbReference>
<dbReference type="PANTHER" id="PTHR31280">
    <property type="entry name" value="PROTEIN UNC-13 HOMOLOG"/>
    <property type="match status" value="1"/>
</dbReference>
<name>A0ABC9GXY1_9POAL</name>
<gene>
    <name evidence="3" type="ORF">URODEC1_LOCUS120122</name>
</gene>
<evidence type="ECO:0000259" key="2">
    <source>
        <dbReference type="PROSITE" id="PS51259"/>
    </source>
</evidence>
<dbReference type="PROSITE" id="PS51258">
    <property type="entry name" value="MHD1"/>
    <property type="match status" value="1"/>
</dbReference>
<sequence>MGRRRLSASSLPEAAGAIIPDHPFPPELRWPFGRLDALSQDELRESAYEIFFAACRSSTTPAAGAGTRSAAGRAAPAAAGATSPTGGGGGAKNMAVTSRLKRALGLRARKTRPMVMASAEMMRRQMGVSEQTDGRLRKTLVRCLVGPQMSRKVESLVLPLELLRHLKPSDFSDAADHRAWQLRQLKVLEAGLVSHPSVPLDRGNNPAAAALIREAATRSSSSLSQPLDVRALSAAAAALSWRSVDACRWADGYPLNVHLYLALLRAVFDSKDETAVLDEVDELLELIRKTWNVLGLNRMAHDVCFTWLLFEKYVTTGQVEPGLLGAVLTMLGQLSDKQQDNGGVPPEPWHLRILAATLASMHSWAEDKLLDYHDAFGGDHGAQTAAAGGSSSMEKVVSLAVLAATMRGALGGDLSAAAAAAAGSVSADEQVERYIRSSVRRAFTRLHETGTAGKMDSMIVEVDEDPCETLMYVAAQTKELARVEREVYSRVLRQWHPCPTAVAAAALHGCFGALLKRHLSRMGGGGLSSESVRALQTASRLEKSLLHMTAEDGHQMMAMAPYDVESTILDLAKGWMDERLTMGAECVRRARDSESWNPRSKAEPYAQSAVDLMKLAKVTVDELLELQVSPPCRDELQQRLVNGIDQLVQQYALLVACAGPTKESYVPPLPPLTRCNQDSKLVQLWRKAAPPCQAGVDGNHHLNCGGNGDSKPRLVVARGDVRPATSRGTQRLYVRLNTLHYLLAVLHSVERTLGLGLGLGLGHPNNRRLQFHHARPALDAACLHISELSAYRLVFLDSAHVLHQTLYQGVVSDARIRPTLRVMKQSLAFLASVLSDRAQPLAVRDVLKASVEAFLTALLAGGSGRAFSRADYGAVAEDLASLKRLFCAFGVAEEAVEREAAQAEGVVALMALSTDKLVDELLSHYTTTPADELPLALPPTTRRWSRSDPNTILRVLCYRDDEAASRFLKKAFDLPKRR</sequence>
<dbReference type="EMBL" id="CAXIPR030000615">
    <property type="protein sequence ID" value="CAM0146562.1"/>
    <property type="molecule type" value="Genomic_DNA"/>
</dbReference>
<evidence type="ECO:0000259" key="1">
    <source>
        <dbReference type="PROSITE" id="PS51258"/>
    </source>
</evidence>
<dbReference type="Proteomes" id="UP001497457">
    <property type="component" value="Unassembled WGS sequence"/>
</dbReference>
<feature type="domain" description="MHD2" evidence="2">
    <location>
        <begin position="813"/>
        <end position="921"/>
    </location>
</feature>
<comment type="caution">
    <text evidence="3">The sequence shown here is derived from an EMBL/GenBank/DDBJ whole genome shotgun (WGS) entry which is preliminary data.</text>
</comment>
<dbReference type="PANTHER" id="PTHR31280:SF21">
    <property type="entry name" value="MHD2 DOMAIN-CONTAINING PROTEIN"/>
    <property type="match status" value="1"/>
</dbReference>
<protein>
    <submittedName>
        <fullName evidence="3">Uncharacterized protein</fullName>
    </submittedName>
</protein>
<dbReference type="InterPro" id="IPR014772">
    <property type="entry name" value="Munc13_dom-2"/>
</dbReference>
<dbReference type="AlphaFoldDB" id="A0ABC9GXY1"/>
<dbReference type="PROSITE" id="PS51259">
    <property type="entry name" value="MHD2"/>
    <property type="match status" value="1"/>
</dbReference>
<keyword evidence="4" id="KW-1185">Reference proteome</keyword>
<dbReference type="InterPro" id="IPR057984">
    <property type="entry name" value="PATROL1_C"/>
</dbReference>
<feature type="domain" description="MHD1" evidence="1">
    <location>
        <begin position="532"/>
        <end position="669"/>
    </location>
</feature>
<organism evidence="3 4">
    <name type="scientific">Urochloa decumbens</name>
    <dbReference type="NCBI Taxonomy" id="240449"/>
    <lineage>
        <taxon>Eukaryota</taxon>
        <taxon>Viridiplantae</taxon>
        <taxon>Streptophyta</taxon>
        <taxon>Embryophyta</taxon>
        <taxon>Tracheophyta</taxon>
        <taxon>Spermatophyta</taxon>
        <taxon>Magnoliopsida</taxon>
        <taxon>Liliopsida</taxon>
        <taxon>Poales</taxon>
        <taxon>Poaceae</taxon>
        <taxon>PACMAD clade</taxon>
        <taxon>Panicoideae</taxon>
        <taxon>Panicodae</taxon>
        <taxon>Paniceae</taxon>
        <taxon>Melinidinae</taxon>
        <taxon>Urochloa</taxon>
    </lineage>
</organism>
<dbReference type="InterPro" id="IPR014770">
    <property type="entry name" value="Munc13_1"/>
</dbReference>
<evidence type="ECO:0000313" key="3">
    <source>
        <dbReference type="EMBL" id="CAM0146562.1"/>
    </source>
</evidence>
<reference evidence="3" key="1">
    <citation type="submission" date="2024-10" db="EMBL/GenBank/DDBJ databases">
        <authorList>
            <person name="Ryan C."/>
        </authorList>
    </citation>
    <scope>NUCLEOTIDE SEQUENCE [LARGE SCALE GENOMIC DNA]</scope>
</reference>
<dbReference type="Pfam" id="PF25761">
    <property type="entry name" value="TPR_PATROL1"/>
    <property type="match status" value="1"/>
</dbReference>
<proteinExistence type="predicted"/>